<evidence type="ECO:0008006" key="3">
    <source>
        <dbReference type="Google" id="ProtNLM"/>
    </source>
</evidence>
<evidence type="ECO:0000313" key="1">
    <source>
        <dbReference type="EMBL" id="SHJ16359.1"/>
    </source>
</evidence>
<evidence type="ECO:0000313" key="2">
    <source>
        <dbReference type="Proteomes" id="UP000184442"/>
    </source>
</evidence>
<accession>A0A1M6H2E4</accession>
<reference evidence="1 2" key="1">
    <citation type="submission" date="2016-11" db="EMBL/GenBank/DDBJ databases">
        <authorList>
            <person name="Jaros S."/>
            <person name="Januszkiewicz K."/>
            <person name="Wedrychowicz H."/>
        </authorList>
    </citation>
    <scope>NUCLEOTIDE SEQUENCE [LARGE SCALE GENOMIC DNA]</scope>
    <source>
        <strain evidence="1 2">DSM 19022</strain>
    </source>
</reference>
<proteinExistence type="predicted"/>
<dbReference type="EMBL" id="FQZS01000018">
    <property type="protein sequence ID" value="SHJ16359.1"/>
    <property type="molecule type" value="Genomic_DNA"/>
</dbReference>
<keyword evidence="2" id="KW-1185">Reference proteome</keyword>
<protein>
    <recommendedName>
        <fullName evidence="3">Repeat domain-containing protein</fullName>
    </recommendedName>
</protein>
<gene>
    <name evidence="1" type="ORF">SAMN02745176_02618</name>
</gene>
<dbReference type="Proteomes" id="UP000184442">
    <property type="component" value="Unassembled WGS sequence"/>
</dbReference>
<dbReference type="AlphaFoldDB" id="A0A1M6H2E4"/>
<name>A0A1M6H2E4_9FIRM</name>
<organism evidence="1 2">
    <name type="scientific">Lutispora thermophila DSM 19022</name>
    <dbReference type="NCBI Taxonomy" id="1122184"/>
    <lineage>
        <taxon>Bacteria</taxon>
        <taxon>Bacillati</taxon>
        <taxon>Bacillota</taxon>
        <taxon>Clostridia</taxon>
        <taxon>Lutisporales</taxon>
        <taxon>Lutisporaceae</taxon>
        <taxon>Lutispora</taxon>
    </lineage>
</organism>
<sequence length="237" mass="27111">MKSYVPIKNVLDFKMGDVNGDRIKDYIYLIGDKPFGDESPARSNIRLMVVDGYTKKRIIIRLKEDRGYNPTLFLGDFTGNKVDDILISIDSGGSGATGFYYIYTFENNIPRKIFDFEAFDEDFDYDVNYLDNYKAEVISKANNKRYILDLTYKGQKYLSEIYNSDGTLKEPIIGWVDPLSGLHPIDYQRNGTYELYAEQLIAGRYHADGLGYVQTSLKWNGKSFVTFYQTVGIPGEG</sequence>
<dbReference type="STRING" id="1122184.SAMN02745176_02618"/>